<evidence type="ECO:0000313" key="2">
    <source>
        <dbReference type="EMBL" id="KAF8672903.1"/>
    </source>
</evidence>
<evidence type="ECO:0000256" key="1">
    <source>
        <dbReference type="SAM" id="SignalP"/>
    </source>
</evidence>
<dbReference type="EMBL" id="JACEFO010002214">
    <property type="protein sequence ID" value="KAF8672903.1"/>
    <property type="molecule type" value="Genomic_DNA"/>
</dbReference>
<feature type="signal peptide" evidence="1">
    <location>
        <begin position="1"/>
        <end position="28"/>
    </location>
</feature>
<feature type="chain" id="PRO_5032669377" evidence="1">
    <location>
        <begin position="29"/>
        <end position="91"/>
    </location>
</feature>
<name>A0A835ATR8_9POAL</name>
<reference evidence="2" key="1">
    <citation type="submission" date="2020-07" db="EMBL/GenBank/DDBJ databases">
        <title>Genome sequence and genetic diversity analysis of an under-domesticated orphan crop, white fonio (Digitaria exilis).</title>
        <authorList>
            <person name="Bennetzen J.L."/>
            <person name="Chen S."/>
            <person name="Ma X."/>
            <person name="Wang X."/>
            <person name="Yssel A.E.J."/>
            <person name="Chaluvadi S.R."/>
            <person name="Johnson M."/>
            <person name="Gangashetty P."/>
            <person name="Hamidou F."/>
            <person name="Sanogo M.D."/>
            <person name="Zwaenepoel A."/>
            <person name="Wallace J."/>
            <person name="Van De Peer Y."/>
            <person name="Van Deynze A."/>
        </authorList>
    </citation>
    <scope>NUCLEOTIDE SEQUENCE</scope>
    <source>
        <tissue evidence="2">Leaves</tissue>
    </source>
</reference>
<keyword evidence="3" id="KW-1185">Reference proteome</keyword>
<accession>A0A835ATR8</accession>
<evidence type="ECO:0000313" key="3">
    <source>
        <dbReference type="Proteomes" id="UP000636709"/>
    </source>
</evidence>
<protein>
    <submittedName>
        <fullName evidence="2">Uncharacterized protein</fullName>
    </submittedName>
</protein>
<keyword evidence="1" id="KW-0732">Signal</keyword>
<comment type="caution">
    <text evidence="2">The sequence shown here is derived from an EMBL/GenBank/DDBJ whole genome shotgun (WGS) entry which is preliminary data.</text>
</comment>
<dbReference type="Proteomes" id="UP000636709">
    <property type="component" value="Unassembled WGS sequence"/>
</dbReference>
<organism evidence="2 3">
    <name type="scientific">Digitaria exilis</name>
    <dbReference type="NCBI Taxonomy" id="1010633"/>
    <lineage>
        <taxon>Eukaryota</taxon>
        <taxon>Viridiplantae</taxon>
        <taxon>Streptophyta</taxon>
        <taxon>Embryophyta</taxon>
        <taxon>Tracheophyta</taxon>
        <taxon>Spermatophyta</taxon>
        <taxon>Magnoliopsida</taxon>
        <taxon>Liliopsida</taxon>
        <taxon>Poales</taxon>
        <taxon>Poaceae</taxon>
        <taxon>PACMAD clade</taxon>
        <taxon>Panicoideae</taxon>
        <taxon>Panicodae</taxon>
        <taxon>Paniceae</taxon>
        <taxon>Anthephorinae</taxon>
        <taxon>Digitaria</taxon>
    </lineage>
</organism>
<dbReference type="AlphaFoldDB" id="A0A835ATR8"/>
<proteinExistence type="predicted"/>
<gene>
    <name evidence="2" type="ORF">HU200_049146</name>
</gene>
<sequence length="91" mass="10272">METSVRYLMATSLVILVMISFNSPSCRACIWPWCDPSPPCFQTSDILCNEVACKFVCEVKGVLTDHAYCKPPRRSGQNVYLCCCPPERVFD</sequence>